<comment type="similarity">
    <text evidence="1 5">Belongs to the pseudouridine synthase Pus10 family.</text>
</comment>
<dbReference type="InterPro" id="IPR004114">
    <property type="entry name" value="THUMP_dom"/>
</dbReference>
<organism evidence="7">
    <name type="scientific">Staphylothermus marinus</name>
    <dbReference type="NCBI Taxonomy" id="2280"/>
    <lineage>
        <taxon>Archaea</taxon>
        <taxon>Thermoproteota</taxon>
        <taxon>Thermoprotei</taxon>
        <taxon>Desulfurococcales</taxon>
        <taxon>Desulfurococcaceae</taxon>
        <taxon>Staphylothermus</taxon>
    </lineage>
</organism>
<evidence type="ECO:0000313" key="7">
    <source>
        <dbReference type="EMBL" id="HGM58135.1"/>
    </source>
</evidence>
<comment type="catalytic activity">
    <reaction evidence="5">
        <text>uridine(55) in tRNA = pseudouridine(55) in tRNA</text>
        <dbReference type="Rhea" id="RHEA:42532"/>
        <dbReference type="Rhea" id="RHEA-COMP:10101"/>
        <dbReference type="Rhea" id="RHEA-COMP:10102"/>
        <dbReference type="ChEBI" id="CHEBI:65314"/>
        <dbReference type="ChEBI" id="CHEBI:65315"/>
        <dbReference type="EC" id="5.4.99.25"/>
    </reaction>
</comment>
<evidence type="ECO:0000256" key="4">
    <source>
        <dbReference type="ARBA" id="ARBA00023235"/>
    </source>
</evidence>
<proteinExistence type="inferred from homology"/>
<comment type="function">
    <text evidence="5">Responsible for synthesis of pseudouridine from uracil-54 and uracil-55 in the psi GC loop of transfer RNAs.</text>
</comment>
<dbReference type="GO" id="GO:0000049">
    <property type="term" value="F:tRNA binding"/>
    <property type="evidence" value="ECO:0007669"/>
    <property type="project" value="InterPro"/>
</dbReference>
<reference evidence="7" key="1">
    <citation type="journal article" date="2020" name="mSystems">
        <title>Genome- and Community-Level Interaction Insights into Carbon Utilization and Element Cycling Functions of Hydrothermarchaeota in Hydrothermal Sediment.</title>
        <authorList>
            <person name="Zhou Z."/>
            <person name="Liu Y."/>
            <person name="Xu W."/>
            <person name="Pan J."/>
            <person name="Luo Z.H."/>
            <person name="Li M."/>
        </authorList>
    </citation>
    <scope>NUCLEOTIDE SEQUENCE [LARGE SCALE GENOMIC DNA]</scope>
    <source>
        <strain evidence="7">SpSt-642</strain>
    </source>
</reference>
<evidence type="ECO:0000256" key="3">
    <source>
        <dbReference type="ARBA" id="ARBA00022884"/>
    </source>
</evidence>
<accession>A0A7C4D6D7</accession>
<feature type="active site" description="Nucleophile" evidence="5">
    <location>
        <position position="260"/>
    </location>
</feature>
<dbReference type="InterPro" id="IPR039894">
    <property type="entry name" value="Pus10-like"/>
</dbReference>
<dbReference type="EMBL" id="DTBJ01000013">
    <property type="protein sequence ID" value="HGM58135.1"/>
    <property type="molecule type" value="Genomic_DNA"/>
</dbReference>
<keyword evidence="4 5" id="KW-0413">Isomerase</keyword>
<dbReference type="InterPro" id="IPR055174">
    <property type="entry name" value="Pus10_THUMP_arc"/>
</dbReference>
<feature type="domain" description="THUMP" evidence="6">
    <location>
        <begin position="79"/>
        <end position="202"/>
    </location>
</feature>
<dbReference type="SUPFAM" id="SSF55120">
    <property type="entry name" value="Pseudouridine synthase"/>
    <property type="match status" value="1"/>
</dbReference>
<dbReference type="GO" id="GO:0031119">
    <property type="term" value="P:tRNA pseudouridine synthesis"/>
    <property type="evidence" value="ECO:0007669"/>
    <property type="project" value="UniProtKB-UniRule"/>
</dbReference>
<dbReference type="PANTHER" id="PTHR21568:SF0">
    <property type="entry name" value="TRNA PSEUDOURIDINE SYNTHASE PUS10"/>
    <property type="match status" value="1"/>
</dbReference>
<dbReference type="Gene3D" id="3.30.70.3190">
    <property type="match status" value="1"/>
</dbReference>
<protein>
    <recommendedName>
        <fullName evidence="5">tRNA pseudouridine synthase Pus10</fullName>
        <ecNumber evidence="5">5.4.99.25</ecNumber>
    </recommendedName>
    <alternativeName>
        <fullName evidence="5">tRNA pseudouridine 54/55 synthase</fullName>
        <shortName evidence="5">Psi54/55 synthase</shortName>
    </alternativeName>
</protein>
<dbReference type="InterPro" id="IPR005912">
    <property type="entry name" value="Pus10"/>
</dbReference>
<feature type="binding site" evidence="5">
    <location>
        <position position="397"/>
    </location>
    <ligand>
        <name>substrate</name>
    </ligand>
</feature>
<dbReference type="NCBIfam" id="TIGR01213">
    <property type="entry name" value="pseudo_Pus10arc"/>
    <property type="match status" value="1"/>
</dbReference>
<dbReference type="PANTHER" id="PTHR21568">
    <property type="entry name" value="TRNA PSEUDOURIDINE SYNTHASE PUS10"/>
    <property type="match status" value="1"/>
</dbReference>
<name>A0A7C4D6D7_STAMA</name>
<dbReference type="InterPro" id="IPR048741">
    <property type="entry name" value="Pus10-like_C"/>
</dbReference>
<comment type="catalytic activity">
    <reaction evidence="5">
        <text>uridine(54) in tRNA = pseudouridine(54) in tRNA</text>
        <dbReference type="Rhea" id="RHEA:57876"/>
        <dbReference type="Rhea" id="RHEA-COMP:10193"/>
        <dbReference type="Rhea" id="RHEA-COMP:14141"/>
        <dbReference type="ChEBI" id="CHEBI:65314"/>
        <dbReference type="ChEBI" id="CHEBI:65315"/>
    </reaction>
</comment>
<keyword evidence="3 5" id="KW-0694">RNA-binding</keyword>
<dbReference type="GO" id="GO:0160148">
    <property type="term" value="F:tRNA pseudouridine(55) synthase activity"/>
    <property type="evidence" value="ECO:0007669"/>
    <property type="project" value="UniProtKB-EC"/>
</dbReference>
<dbReference type="PROSITE" id="PS51165">
    <property type="entry name" value="THUMP"/>
    <property type="match status" value="1"/>
</dbReference>
<dbReference type="Pfam" id="PF21238">
    <property type="entry name" value="Pus10_C"/>
    <property type="match status" value="1"/>
</dbReference>
<dbReference type="InterPro" id="IPR020103">
    <property type="entry name" value="PsdUridine_synth_cat_dom_sf"/>
</dbReference>
<evidence type="ECO:0000259" key="6">
    <source>
        <dbReference type="PROSITE" id="PS51165"/>
    </source>
</evidence>
<evidence type="ECO:0000256" key="5">
    <source>
        <dbReference type="HAMAP-Rule" id="MF_01893"/>
    </source>
</evidence>
<keyword evidence="2 5" id="KW-0819">tRNA processing</keyword>
<evidence type="ECO:0000256" key="2">
    <source>
        <dbReference type="ARBA" id="ARBA00022694"/>
    </source>
</evidence>
<evidence type="ECO:0000256" key="1">
    <source>
        <dbReference type="ARBA" id="ARBA00009652"/>
    </source>
</evidence>
<comment type="caution">
    <text evidence="7">The sequence shown here is derived from an EMBL/GenBank/DDBJ whole genome shotgun (WGS) entry which is preliminary data.</text>
</comment>
<dbReference type="HAMAP" id="MF_01893">
    <property type="entry name" value="Pus10_arch"/>
    <property type="match status" value="1"/>
</dbReference>
<dbReference type="Gene3D" id="3.30.70.2510">
    <property type="match status" value="1"/>
</dbReference>
<dbReference type="AlphaFoldDB" id="A0A7C4D6D7"/>
<dbReference type="EC" id="5.4.99.25" evidence="5"/>
<sequence length="433" mass="50278">MSSEIKNSIDLDRVLQLVKKYPLCNHCLGRVFAKHGLGLGNDERGFAIKTILQMYVYSKLMNNELSIEDLKIIASNAGDPLTRLYEKITGEKISVKECFICRNKLSRKYFEDLATRIGFDLVKNNASSFVIGISISNETVFRELDVYREIGLETSESIKNELKREIGKIVSNVYGLKTDFKNPDVMVIIDFETNSYRLIINPILLEGRYWKRGRGISQNPWFSKNGTRRYPVSIQEYLEHRLIELFKTSNIIIHASGREDVDARMLGNGRPIIIEIKNPVVRGIDLNTINSVLKTSLLEVRLDSLSSRSRVKYFKNKYSRMAKVYRLLVYSEREIRLEELSLLEEYFKNTIVKQQTPTRVLRRREDIVRTRRVYEVKNRYIDSHLFETIIYCDGGLYVKELIHGDNGRTKPSFAELIGSKLYPIEIDVISIQY</sequence>
<feature type="binding site" evidence="5">
    <location>
        <position position="325"/>
    </location>
    <ligand>
        <name>substrate</name>
    </ligand>
</feature>
<dbReference type="Pfam" id="PF22023">
    <property type="entry name" value="Pus10_THUMP_arc"/>
    <property type="match status" value="1"/>
</dbReference>
<gene>
    <name evidence="5" type="primary">pus10</name>
    <name evidence="7" type="ORF">ENU14_00880</name>
</gene>